<dbReference type="CDD" id="cd17657">
    <property type="entry name" value="CDC14_N"/>
    <property type="match status" value="1"/>
</dbReference>
<dbReference type="InterPro" id="IPR003595">
    <property type="entry name" value="Tyr_Pase_cat"/>
</dbReference>
<dbReference type="InterPro" id="IPR000387">
    <property type="entry name" value="Tyr_Pase_dom"/>
</dbReference>
<dbReference type="EC" id="3.1.3.48" evidence="2"/>
<evidence type="ECO:0000256" key="4">
    <source>
        <dbReference type="ARBA" id="ARBA00022912"/>
    </source>
</evidence>
<dbReference type="PROSITE" id="PS50054">
    <property type="entry name" value="TYR_PHOSPHATASE_DUAL"/>
    <property type="match status" value="1"/>
</dbReference>
<dbReference type="InterPro" id="IPR020422">
    <property type="entry name" value="TYR_PHOSPHATASE_DUAL_dom"/>
</dbReference>
<evidence type="ECO:0000259" key="6">
    <source>
        <dbReference type="PROSITE" id="PS50056"/>
    </source>
</evidence>
<dbReference type="Pfam" id="PF14671">
    <property type="entry name" value="DSPn"/>
    <property type="match status" value="1"/>
</dbReference>
<dbReference type="EMBL" id="HBFK01043214">
    <property type="protein sequence ID" value="CAD8759711.1"/>
    <property type="molecule type" value="Transcribed_RNA"/>
</dbReference>
<dbReference type="SUPFAM" id="SSF52799">
    <property type="entry name" value="(Phosphotyrosine protein) phosphatases II"/>
    <property type="match status" value="2"/>
</dbReference>
<dbReference type="FunFam" id="3.90.190.10:FF:000006">
    <property type="entry name" value="Dual specificity protein phosphatase CDC14B"/>
    <property type="match status" value="1"/>
</dbReference>
<accession>A0A7S0YAL4</accession>
<dbReference type="AlphaFoldDB" id="A0A7S0YAL4"/>
<evidence type="ECO:0000256" key="2">
    <source>
        <dbReference type="ARBA" id="ARBA00013064"/>
    </source>
</evidence>
<dbReference type="PROSITE" id="PS00383">
    <property type="entry name" value="TYR_PHOSPHATASE_1"/>
    <property type="match status" value="1"/>
</dbReference>
<name>A0A7S0YAL4_HEMAN</name>
<dbReference type="SMART" id="SM00195">
    <property type="entry name" value="DSPc"/>
    <property type="match status" value="1"/>
</dbReference>
<keyword evidence="3" id="KW-0378">Hydrolase</keyword>
<dbReference type="SMART" id="SM00404">
    <property type="entry name" value="PTPc_motif"/>
    <property type="match status" value="1"/>
</dbReference>
<dbReference type="InterPro" id="IPR016130">
    <property type="entry name" value="Tyr_Pase_AS"/>
</dbReference>
<evidence type="ECO:0000259" key="5">
    <source>
        <dbReference type="PROSITE" id="PS50054"/>
    </source>
</evidence>
<proteinExistence type="inferred from homology"/>
<feature type="domain" description="Tyrosine specific protein phosphatases" evidence="6">
    <location>
        <begin position="216"/>
        <end position="279"/>
    </location>
</feature>
<dbReference type="Gene3D" id="3.90.190.10">
    <property type="entry name" value="Protein tyrosine phosphatase superfamily"/>
    <property type="match status" value="2"/>
</dbReference>
<dbReference type="InterPro" id="IPR050561">
    <property type="entry name" value="PTP"/>
</dbReference>
<dbReference type="Pfam" id="PF22785">
    <property type="entry name" value="Tc-R-P"/>
    <property type="match status" value="1"/>
</dbReference>
<dbReference type="GO" id="GO:0004725">
    <property type="term" value="F:protein tyrosine phosphatase activity"/>
    <property type="evidence" value="ECO:0007669"/>
    <property type="project" value="UniProtKB-EC"/>
</dbReference>
<reference evidence="7" key="1">
    <citation type="submission" date="2021-01" db="EMBL/GenBank/DDBJ databases">
        <authorList>
            <person name="Corre E."/>
            <person name="Pelletier E."/>
            <person name="Niang G."/>
            <person name="Scheremetjew M."/>
            <person name="Finn R."/>
            <person name="Kale V."/>
            <person name="Holt S."/>
            <person name="Cochrane G."/>
            <person name="Meng A."/>
            <person name="Brown T."/>
            <person name="Cohen L."/>
        </authorList>
    </citation>
    <scope>NUCLEOTIDE SEQUENCE</scope>
    <source>
        <strain evidence="7">CCMP441</strain>
    </source>
</reference>
<dbReference type="InterPro" id="IPR029021">
    <property type="entry name" value="Prot-tyrosine_phosphatase-like"/>
</dbReference>
<keyword evidence="4" id="KW-0904">Protein phosphatase</keyword>
<evidence type="ECO:0000256" key="1">
    <source>
        <dbReference type="ARBA" id="ARBA00007315"/>
    </source>
</evidence>
<protein>
    <recommendedName>
        <fullName evidence="2">protein-tyrosine-phosphatase</fullName>
        <ecNumber evidence="2">3.1.3.48</ecNumber>
    </recommendedName>
</protein>
<gene>
    <name evidence="7" type="ORF">HAND1043_LOCUS26225</name>
</gene>
<evidence type="ECO:0000313" key="7">
    <source>
        <dbReference type="EMBL" id="CAD8759711.1"/>
    </source>
</evidence>
<evidence type="ECO:0000256" key="3">
    <source>
        <dbReference type="ARBA" id="ARBA00022801"/>
    </source>
</evidence>
<organism evidence="7">
    <name type="scientific">Hemiselmis andersenii</name>
    <name type="common">Cryptophyte alga</name>
    <dbReference type="NCBI Taxonomy" id="464988"/>
    <lineage>
        <taxon>Eukaryota</taxon>
        <taxon>Cryptophyceae</taxon>
        <taxon>Cryptomonadales</taxon>
        <taxon>Hemiselmidaceae</taxon>
        <taxon>Hemiselmis</taxon>
    </lineage>
</organism>
<comment type="similarity">
    <text evidence="1">Belongs to the protein-tyrosine phosphatase family. Non-receptor class CDC14 subfamily.</text>
</comment>
<dbReference type="PANTHER" id="PTHR23339">
    <property type="entry name" value="TYROSINE SPECIFIC PROTEIN PHOSPHATASE AND DUAL SPECIFICITY PROTEIN PHOSPHATASE"/>
    <property type="match status" value="1"/>
</dbReference>
<dbReference type="InterPro" id="IPR029260">
    <property type="entry name" value="DSPn"/>
</dbReference>
<dbReference type="PROSITE" id="PS50056">
    <property type="entry name" value="TYR_PHOSPHATASE_2"/>
    <property type="match status" value="1"/>
</dbReference>
<sequence length="348" mass="37985">MPFCADFGPLDIANVLQFVCDIKEKMDHPLLKSQNRILVFYTSANPAAVTNAAFLMCCYLVLEKGLTPPQAVARFSRVAGLPIVPFRDATWNRSTFHLTILDCLEGLQRAISLKWIDQRTFSTSDYEALCEQPEHDMCRVHPKFVAFATPRNRPNEEFKCARPPSAHTRHFGRLGVTDVVRLCEEGFYDDSDFASGFAHHALEFDDCTSPPAEVVERFLDICDASGGGTVAVHCLAGLGRTGTLIACHMIKHSGFSAAEAIGYLRLMRPGSVIGPQQHFLESIEAASWRGNRPLLGGESACEGAGEPQVAEVADSLRALTMGRDVATGSAIRLDAKARSRATLPGEDS</sequence>
<feature type="domain" description="Tyrosine-protein phosphatase" evidence="5">
    <location>
        <begin position="147"/>
        <end position="292"/>
    </location>
</feature>